<evidence type="ECO:0000256" key="1">
    <source>
        <dbReference type="ARBA" id="ARBA00004123"/>
    </source>
</evidence>
<dbReference type="InterPro" id="IPR036529">
    <property type="entry name" value="KIX_dom_sf"/>
</dbReference>
<dbReference type="AlphaFoldDB" id="A0AAV1AQX4"/>
<comment type="subcellular location">
    <subcellularLocation>
        <location evidence="1">Nucleus</location>
    </subcellularLocation>
</comment>
<dbReference type="GO" id="GO:0031490">
    <property type="term" value="F:chromatin DNA binding"/>
    <property type="evidence" value="ECO:0007669"/>
    <property type="project" value="InterPro"/>
</dbReference>
<sequence>MLVHCVNFSLTFKILLFGIHKWSSHLCVHILHTPYGISSQPFTTARFSLSLSLMVVVYIFVFHPVTGLGFRRHDCNCISSMDTNNGVPNQGDWRGQLHPGSRQRIVNKIMEAIKKHLPVCGQEGLLAIHNIAQMFEDKVFTIATSQYDYIKKISMKMLAFETQFQSTTVTNITSLLDMLTLEADPQDTMANTITSSVDRETESQGNMANKETESQGNMANNITSSLDMQTESQGTVANNMTSNQVAPINELLDPEWIFTYSTNKADYEALKSNYQGSEKNFIALELAQLMK</sequence>
<feature type="domain" description="Mediator complex subunit 15 KIX" evidence="3">
    <location>
        <begin position="90"/>
        <end position="168"/>
    </location>
</feature>
<accession>A0AAV1AQX4</accession>
<organism evidence="4 5">
    <name type="scientific">Vicia faba</name>
    <name type="common">Broad bean</name>
    <name type="synonym">Faba vulgaris</name>
    <dbReference type="NCBI Taxonomy" id="3906"/>
    <lineage>
        <taxon>Eukaryota</taxon>
        <taxon>Viridiplantae</taxon>
        <taxon>Streptophyta</taxon>
        <taxon>Embryophyta</taxon>
        <taxon>Tracheophyta</taxon>
        <taxon>Spermatophyta</taxon>
        <taxon>Magnoliopsida</taxon>
        <taxon>eudicotyledons</taxon>
        <taxon>Gunneridae</taxon>
        <taxon>Pentapetalae</taxon>
        <taxon>rosids</taxon>
        <taxon>fabids</taxon>
        <taxon>Fabales</taxon>
        <taxon>Fabaceae</taxon>
        <taxon>Papilionoideae</taxon>
        <taxon>50 kb inversion clade</taxon>
        <taxon>NPAAA clade</taxon>
        <taxon>Hologalegina</taxon>
        <taxon>IRL clade</taxon>
        <taxon>Fabeae</taxon>
        <taxon>Vicia</taxon>
    </lineage>
</organism>
<gene>
    <name evidence="4" type="ORF">VFH_V001320</name>
</gene>
<dbReference type="GO" id="GO:0005634">
    <property type="term" value="C:nucleus"/>
    <property type="evidence" value="ECO:0007669"/>
    <property type="project" value="UniProtKB-SubCell"/>
</dbReference>
<proteinExistence type="predicted"/>
<protein>
    <recommendedName>
        <fullName evidence="3">Mediator complex subunit 15 KIX domain-containing protein</fullName>
    </recommendedName>
</protein>
<dbReference type="InterPro" id="IPR044661">
    <property type="entry name" value="MED15a/b/c-like"/>
</dbReference>
<dbReference type="GO" id="GO:0003713">
    <property type="term" value="F:transcription coactivator activity"/>
    <property type="evidence" value="ECO:0007669"/>
    <property type="project" value="InterPro"/>
</dbReference>
<dbReference type="PANTHER" id="PTHR33137:SF4">
    <property type="entry name" value="MEDIATOR OF RNA POLYMERASE II TRANSCRIPTION SUBUNIT 15A-RELATED"/>
    <property type="match status" value="1"/>
</dbReference>
<evidence type="ECO:0000256" key="2">
    <source>
        <dbReference type="ARBA" id="ARBA00023242"/>
    </source>
</evidence>
<keyword evidence="2" id="KW-0539">Nucleus</keyword>
<evidence type="ECO:0000313" key="5">
    <source>
        <dbReference type="Proteomes" id="UP001157006"/>
    </source>
</evidence>
<evidence type="ECO:0000259" key="3">
    <source>
        <dbReference type="Pfam" id="PF16987"/>
    </source>
</evidence>
<reference evidence="4 5" key="1">
    <citation type="submission" date="2023-01" db="EMBL/GenBank/DDBJ databases">
        <authorList>
            <person name="Kreplak J."/>
        </authorList>
    </citation>
    <scope>NUCLEOTIDE SEQUENCE [LARGE SCALE GENOMIC DNA]</scope>
</reference>
<dbReference type="FunFam" id="1.10.246.20:FF:000003">
    <property type="entry name" value="Mediator of RNA polymerase II transcription subunit 15a"/>
    <property type="match status" value="1"/>
</dbReference>
<dbReference type="InterPro" id="IPR036546">
    <property type="entry name" value="MED15_KIX"/>
</dbReference>
<evidence type="ECO:0000313" key="4">
    <source>
        <dbReference type="EMBL" id="CAI8611743.1"/>
    </source>
</evidence>
<dbReference type="PANTHER" id="PTHR33137">
    <property type="entry name" value="MEDIATOR OF RNA POLYMERASE II TRANSCRIPTION SUBUNIT 15A-RELATED"/>
    <property type="match status" value="1"/>
</dbReference>
<dbReference type="Gene3D" id="1.10.246.20">
    <property type="entry name" value="Coactivator CBP, KIX domain"/>
    <property type="match status" value="1"/>
</dbReference>
<keyword evidence="5" id="KW-1185">Reference proteome</keyword>
<dbReference type="SUPFAM" id="SSF47040">
    <property type="entry name" value="Kix domain of CBP (creb binding protein)"/>
    <property type="match status" value="1"/>
</dbReference>
<dbReference type="Proteomes" id="UP001157006">
    <property type="component" value="Chromosome 5"/>
</dbReference>
<dbReference type="Pfam" id="PF16987">
    <property type="entry name" value="KIX_2"/>
    <property type="match status" value="1"/>
</dbReference>
<dbReference type="EMBL" id="OX451740">
    <property type="protein sequence ID" value="CAI8611743.1"/>
    <property type="molecule type" value="Genomic_DNA"/>
</dbReference>
<name>A0AAV1AQX4_VICFA</name>